<dbReference type="Proteomes" id="UP000822476">
    <property type="component" value="Unassembled WGS sequence"/>
</dbReference>
<dbReference type="EMBL" id="JTDE01000006">
    <property type="protein sequence ID" value="KAF7262700.1"/>
    <property type="molecule type" value="Genomic_DNA"/>
</dbReference>
<organism evidence="1 2">
    <name type="scientific">Paragonimus skrjabini miyazakii</name>
    <dbReference type="NCBI Taxonomy" id="59628"/>
    <lineage>
        <taxon>Eukaryota</taxon>
        <taxon>Metazoa</taxon>
        <taxon>Spiralia</taxon>
        <taxon>Lophotrochozoa</taxon>
        <taxon>Platyhelminthes</taxon>
        <taxon>Trematoda</taxon>
        <taxon>Digenea</taxon>
        <taxon>Plagiorchiida</taxon>
        <taxon>Troglotremata</taxon>
        <taxon>Troglotrematidae</taxon>
        <taxon>Paragonimus</taxon>
    </lineage>
</organism>
<evidence type="ECO:0000313" key="1">
    <source>
        <dbReference type="EMBL" id="KAF7262700.1"/>
    </source>
</evidence>
<proteinExistence type="predicted"/>
<accession>A0A8S9Z9U9</accession>
<keyword evidence="2" id="KW-1185">Reference proteome</keyword>
<comment type="caution">
    <text evidence="1">The sequence shown here is derived from an EMBL/GenBank/DDBJ whole genome shotgun (WGS) entry which is preliminary data.</text>
</comment>
<evidence type="ECO:0000313" key="2">
    <source>
        <dbReference type="Proteomes" id="UP000822476"/>
    </source>
</evidence>
<protein>
    <submittedName>
        <fullName evidence="1">Uncharacterized protein</fullName>
    </submittedName>
</protein>
<sequence length="100" mass="11650">MFPLANFNCDQNAEEQFYGLRLRSVNLLRIGFTLARQADPQKQQPPTPQRQCRLRRQLHLKHLRIVLEAVASMLVYYGWRISSHQYSVHTLGNEEKSALG</sequence>
<dbReference type="AlphaFoldDB" id="A0A8S9Z9U9"/>
<gene>
    <name evidence="1" type="ORF">EG68_00064</name>
</gene>
<name>A0A8S9Z9U9_9TREM</name>
<reference evidence="1" key="1">
    <citation type="submission" date="2019-07" db="EMBL/GenBank/DDBJ databases">
        <title>Annotation for the trematode Paragonimus miyazaki's.</title>
        <authorList>
            <person name="Choi Y.-J."/>
        </authorList>
    </citation>
    <scope>NUCLEOTIDE SEQUENCE</scope>
    <source>
        <strain evidence="1">Japan</strain>
    </source>
</reference>